<dbReference type="OrthoDB" id="9793083at2"/>
<comment type="caution">
    <text evidence="2">The sequence shown here is derived from an EMBL/GenBank/DDBJ whole genome shotgun (WGS) entry which is preliminary data.</text>
</comment>
<reference evidence="2 3" key="1">
    <citation type="submission" date="2019-03" db="EMBL/GenBank/DDBJ databases">
        <title>Genomic Encyclopedia of Type Strains, Phase IV (KMG-IV): sequencing the most valuable type-strain genomes for metagenomic binning, comparative biology and taxonomic classification.</title>
        <authorList>
            <person name="Goeker M."/>
        </authorList>
    </citation>
    <scope>NUCLEOTIDE SEQUENCE [LARGE SCALE GENOMIC DNA]</scope>
    <source>
        <strain evidence="2 3">DSM 19345</strain>
    </source>
</reference>
<dbReference type="Pfam" id="PF00561">
    <property type="entry name" value="Abhydrolase_1"/>
    <property type="match status" value="1"/>
</dbReference>
<dbReference type="InterPro" id="IPR050471">
    <property type="entry name" value="AB_hydrolase"/>
</dbReference>
<name>A0A4V2UZV7_9HYPH</name>
<sequence>MPHIEADGTRIYHEISGSAGKPWLVLSNSLGTRLEMWDGQAAALADDFRILRYDSRGHGRSDAPAGNYTIERLGRDVLTLLDALGIARARFCGLSMGGMVGMWLGINAPDRLDRLVLCNTGARLGPPELWSQRIEAVASAGMAAVTDAVIERWFTPEFRAARPDKVAPVRRMLLDTPAAGYAGCCAAIRDMDQREAVTSIRIPTLVIGGSRDPATPASMAEELASSIPGARLSILEAAHLSNIEQEEAFNDTVSTFLRA</sequence>
<keyword evidence="3" id="KW-1185">Reference proteome</keyword>
<proteinExistence type="predicted"/>
<dbReference type="RefSeq" id="WP_132805465.1">
    <property type="nucleotide sequence ID" value="NZ_SMAK01000002.1"/>
</dbReference>
<dbReference type="SUPFAM" id="SSF53474">
    <property type="entry name" value="alpha/beta-Hydrolases"/>
    <property type="match status" value="1"/>
</dbReference>
<feature type="domain" description="AB hydrolase-1" evidence="1">
    <location>
        <begin position="22"/>
        <end position="244"/>
    </location>
</feature>
<dbReference type="InterPro" id="IPR026968">
    <property type="entry name" value="PcaD/CatD"/>
</dbReference>
<evidence type="ECO:0000313" key="2">
    <source>
        <dbReference type="EMBL" id="TCT12703.1"/>
    </source>
</evidence>
<dbReference type="Gene3D" id="3.40.50.1820">
    <property type="entry name" value="alpha/beta hydrolase"/>
    <property type="match status" value="1"/>
</dbReference>
<dbReference type="PANTHER" id="PTHR43433">
    <property type="entry name" value="HYDROLASE, ALPHA/BETA FOLD FAMILY PROTEIN"/>
    <property type="match status" value="1"/>
</dbReference>
<dbReference type="Proteomes" id="UP000295678">
    <property type="component" value="Unassembled WGS sequence"/>
</dbReference>
<dbReference type="InterPro" id="IPR000073">
    <property type="entry name" value="AB_hydrolase_1"/>
</dbReference>
<dbReference type="InterPro" id="IPR029058">
    <property type="entry name" value="AB_hydrolase_fold"/>
</dbReference>
<accession>A0A4V2UZV7</accession>
<evidence type="ECO:0000313" key="3">
    <source>
        <dbReference type="Proteomes" id="UP000295678"/>
    </source>
</evidence>
<protein>
    <submittedName>
        <fullName evidence="2">3-oxoadipate enol-lactonase</fullName>
    </submittedName>
</protein>
<dbReference type="NCBIfam" id="TIGR02427">
    <property type="entry name" value="protocat_pcaD"/>
    <property type="match status" value="1"/>
</dbReference>
<dbReference type="GO" id="GO:0042952">
    <property type="term" value="P:beta-ketoadipate pathway"/>
    <property type="evidence" value="ECO:0007669"/>
    <property type="project" value="InterPro"/>
</dbReference>
<dbReference type="PANTHER" id="PTHR43433:SF5">
    <property type="entry name" value="AB HYDROLASE-1 DOMAIN-CONTAINING PROTEIN"/>
    <property type="match status" value="1"/>
</dbReference>
<dbReference type="EMBL" id="SMAK01000002">
    <property type="protein sequence ID" value="TCT12703.1"/>
    <property type="molecule type" value="Genomic_DNA"/>
</dbReference>
<gene>
    <name evidence="2" type="ORF">EDC22_102389</name>
</gene>
<organism evidence="2 3">
    <name type="scientific">Tepidamorphus gemmatus</name>
    <dbReference type="NCBI Taxonomy" id="747076"/>
    <lineage>
        <taxon>Bacteria</taxon>
        <taxon>Pseudomonadati</taxon>
        <taxon>Pseudomonadota</taxon>
        <taxon>Alphaproteobacteria</taxon>
        <taxon>Hyphomicrobiales</taxon>
        <taxon>Tepidamorphaceae</taxon>
        <taxon>Tepidamorphus</taxon>
    </lineage>
</organism>
<dbReference type="AlphaFoldDB" id="A0A4V2UZV7"/>
<evidence type="ECO:0000259" key="1">
    <source>
        <dbReference type="Pfam" id="PF00561"/>
    </source>
</evidence>
<dbReference type="GO" id="GO:0047570">
    <property type="term" value="F:3-oxoadipate enol-lactonase activity"/>
    <property type="evidence" value="ECO:0007669"/>
    <property type="project" value="InterPro"/>
</dbReference>
<dbReference type="PRINTS" id="PR00111">
    <property type="entry name" value="ABHYDROLASE"/>
</dbReference>